<feature type="transmembrane region" description="Helical" evidence="1">
    <location>
        <begin position="50"/>
        <end position="69"/>
    </location>
</feature>
<evidence type="ECO:0000259" key="2">
    <source>
        <dbReference type="Pfam" id="PF13038"/>
    </source>
</evidence>
<sequence>MNKNKKQNVLKKIFSDSESRKQIAIALIMTLLIAIFIIVVGYFMKKDTGTVMAILGVVEMCFGLLWLLFRSGLASTSRYAMRNTASSALNKKSNKKNIEKKYHIKRSSSPYDLEQKESKKKKIGIYLMIAIGITFTLISICILYI</sequence>
<name>A0A4R0XSK2_9MOLU</name>
<dbReference type="OrthoDB" id="9946725at2"/>
<evidence type="ECO:0000256" key="1">
    <source>
        <dbReference type="SAM" id="Phobius"/>
    </source>
</evidence>
<dbReference type="AlphaFoldDB" id="A0A4R0XSK2"/>
<dbReference type="InterPro" id="IPR025007">
    <property type="entry name" value="DUF3899"/>
</dbReference>
<protein>
    <recommendedName>
        <fullName evidence="2">DUF3899 domain-containing protein</fullName>
    </recommendedName>
</protein>
<keyword evidence="4" id="KW-1185">Reference proteome</keyword>
<evidence type="ECO:0000313" key="3">
    <source>
        <dbReference type="EMBL" id="TCG11861.1"/>
    </source>
</evidence>
<gene>
    <name evidence="3" type="ORF">C4B24_00490</name>
</gene>
<proteinExistence type="predicted"/>
<keyword evidence="1" id="KW-1133">Transmembrane helix</keyword>
<evidence type="ECO:0000313" key="4">
    <source>
        <dbReference type="Proteomes" id="UP000294192"/>
    </source>
</evidence>
<dbReference type="Proteomes" id="UP000294192">
    <property type="component" value="Unassembled WGS sequence"/>
</dbReference>
<dbReference type="Pfam" id="PF13038">
    <property type="entry name" value="DUF3899"/>
    <property type="match status" value="1"/>
</dbReference>
<feature type="transmembrane region" description="Helical" evidence="1">
    <location>
        <begin position="21"/>
        <end position="44"/>
    </location>
</feature>
<keyword evidence="1" id="KW-0812">Transmembrane</keyword>
<feature type="transmembrane region" description="Helical" evidence="1">
    <location>
        <begin position="123"/>
        <end position="144"/>
    </location>
</feature>
<dbReference type="EMBL" id="PSZO01000002">
    <property type="protein sequence ID" value="TCG11861.1"/>
    <property type="molecule type" value="Genomic_DNA"/>
</dbReference>
<feature type="domain" description="DUF3899" evidence="2">
    <location>
        <begin position="54"/>
        <end position="143"/>
    </location>
</feature>
<accession>A0A4R0XSK2</accession>
<comment type="caution">
    <text evidence="3">The sequence shown here is derived from an EMBL/GenBank/DDBJ whole genome shotgun (WGS) entry which is preliminary data.</text>
</comment>
<reference evidence="3 4" key="1">
    <citation type="submission" date="2018-02" db="EMBL/GenBank/DDBJ databases">
        <title>Mycoplasma marinum and Mycoplasma todarodis sp. nov., moderately halophilic and psychrotolerant mycoplasmas isolated from cephalopods.</title>
        <authorList>
            <person name="Viver T."/>
        </authorList>
    </citation>
    <scope>NUCLEOTIDE SEQUENCE [LARGE SCALE GENOMIC DNA]</scope>
    <source>
        <strain evidence="3 4">PE</strain>
    </source>
</reference>
<keyword evidence="1" id="KW-0472">Membrane</keyword>
<organism evidence="3 4">
    <name type="scientific">Mycoplasma marinum</name>
    <dbReference type="NCBI Taxonomy" id="1937190"/>
    <lineage>
        <taxon>Bacteria</taxon>
        <taxon>Bacillati</taxon>
        <taxon>Mycoplasmatota</taxon>
        <taxon>Mollicutes</taxon>
        <taxon>Mycoplasmataceae</taxon>
        <taxon>Mycoplasma</taxon>
    </lineage>
</organism>
<dbReference type="RefSeq" id="WP_131598287.1">
    <property type="nucleotide sequence ID" value="NZ_CBDBYK010000005.1"/>
</dbReference>